<keyword evidence="6" id="KW-0325">Glycoprotein</keyword>
<dbReference type="PANTHER" id="PTHR14437:SF3">
    <property type="entry name" value="TRANSMEMBRANE PROTEIN 168"/>
    <property type="match status" value="1"/>
</dbReference>
<evidence type="ECO:0000256" key="7">
    <source>
        <dbReference type="ARBA" id="ARBA00023242"/>
    </source>
</evidence>
<dbReference type="RefSeq" id="XP_028307534.1">
    <property type="nucleotide sequence ID" value="XM_028451733.1"/>
</dbReference>
<comment type="similarity">
    <text evidence="2">Belongs to the TMEM168 family.</text>
</comment>
<feature type="transmembrane region" description="Helical" evidence="8">
    <location>
        <begin position="93"/>
        <end position="110"/>
    </location>
</feature>
<keyword evidence="3 8" id="KW-0812">Transmembrane</keyword>
<evidence type="ECO:0000256" key="3">
    <source>
        <dbReference type="ARBA" id="ARBA00022692"/>
    </source>
</evidence>
<dbReference type="GO" id="GO:0031965">
    <property type="term" value="C:nuclear membrane"/>
    <property type="evidence" value="ECO:0007669"/>
    <property type="project" value="UniProtKB-SubCell"/>
</dbReference>
<feature type="transmembrane region" description="Helical" evidence="8">
    <location>
        <begin position="62"/>
        <end position="81"/>
    </location>
</feature>
<keyword evidence="4 8" id="KW-1133">Transmembrane helix</keyword>
<reference evidence="9" key="1">
    <citation type="submission" date="2020-06" db="EMBL/GenBank/DDBJ databases">
        <authorList>
            <consortium name="Wellcome Sanger Institute Data Sharing"/>
        </authorList>
    </citation>
    <scope>NUCLEOTIDE SEQUENCE [LARGE SCALE GENOMIC DNA]</scope>
</reference>
<gene>
    <name evidence="9" type="primary">tmem168b</name>
</gene>
<name>A0A8C5ELH5_GOUWI</name>
<reference evidence="9" key="3">
    <citation type="submission" date="2025-09" db="UniProtKB">
        <authorList>
            <consortium name="Ensembl"/>
        </authorList>
    </citation>
    <scope>IDENTIFICATION</scope>
</reference>
<keyword evidence="10" id="KW-1185">Reference proteome</keyword>
<reference evidence="9" key="2">
    <citation type="submission" date="2025-08" db="UniProtKB">
        <authorList>
            <consortium name="Ensembl"/>
        </authorList>
    </citation>
    <scope>IDENTIFICATION</scope>
</reference>
<evidence type="ECO:0000256" key="5">
    <source>
        <dbReference type="ARBA" id="ARBA00023136"/>
    </source>
</evidence>
<keyword evidence="5 8" id="KW-0472">Membrane</keyword>
<feature type="transmembrane region" description="Helical" evidence="8">
    <location>
        <begin position="35"/>
        <end position="56"/>
    </location>
</feature>
<dbReference type="InterPro" id="IPR029713">
    <property type="entry name" value="TMEM168"/>
</dbReference>
<feature type="transmembrane region" description="Helical" evidence="8">
    <location>
        <begin position="268"/>
        <end position="286"/>
    </location>
</feature>
<dbReference type="CTD" id="558640"/>
<feature type="transmembrane region" description="Helical" evidence="8">
    <location>
        <begin position="292"/>
        <end position="320"/>
    </location>
</feature>
<evidence type="ECO:0000313" key="10">
    <source>
        <dbReference type="Proteomes" id="UP000694680"/>
    </source>
</evidence>
<dbReference type="GeneID" id="114466175"/>
<feature type="transmembrane region" description="Helical" evidence="8">
    <location>
        <begin position="160"/>
        <end position="185"/>
    </location>
</feature>
<keyword evidence="7" id="KW-0539">Nucleus</keyword>
<dbReference type="PANTHER" id="PTHR14437">
    <property type="entry name" value="TRANSMEMBRANE PROTEIN 168"/>
    <property type="match status" value="1"/>
</dbReference>
<evidence type="ECO:0000256" key="8">
    <source>
        <dbReference type="SAM" id="Phobius"/>
    </source>
</evidence>
<accession>A0A8C5ELH5</accession>
<feature type="transmembrane region" description="Helical" evidence="8">
    <location>
        <begin position="197"/>
        <end position="218"/>
    </location>
</feature>
<proteinExistence type="inferred from homology"/>
<evidence type="ECO:0000313" key="9">
    <source>
        <dbReference type="Ensembl" id="ENSGWIP00000022793.1"/>
    </source>
</evidence>
<comment type="subcellular location">
    <subcellularLocation>
        <location evidence="1">Nucleus membrane</location>
        <topology evidence="1">Multi-pass membrane protein</topology>
    </subcellularLocation>
</comment>
<organism evidence="9 10">
    <name type="scientific">Gouania willdenowi</name>
    <name type="common">Blunt-snouted clingfish</name>
    <name type="synonym">Lepadogaster willdenowi</name>
    <dbReference type="NCBI Taxonomy" id="441366"/>
    <lineage>
        <taxon>Eukaryota</taxon>
        <taxon>Metazoa</taxon>
        <taxon>Chordata</taxon>
        <taxon>Craniata</taxon>
        <taxon>Vertebrata</taxon>
        <taxon>Euteleostomi</taxon>
        <taxon>Actinopterygii</taxon>
        <taxon>Neopterygii</taxon>
        <taxon>Teleostei</taxon>
        <taxon>Neoteleostei</taxon>
        <taxon>Acanthomorphata</taxon>
        <taxon>Ovalentaria</taxon>
        <taxon>Blenniimorphae</taxon>
        <taxon>Blenniiformes</taxon>
        <taxon>Gobiesocoidei</taxon>
        <taxon>Gobiesocidae</taxon>
        <taxon>Gobiesocinae</taxon>
        <taxon>Gouania</taxon>
    </lineage>
</organism>
<evidence type="ECO:0000256" key="6">
    <source>
        <dbReference type="ARBA" id="ARBA00023180"/>
    </source>
</evidence>
<dbReference type="AlphaFoldDB" id="A0A8C5ELH5"/>
<sequence>MCRFLRYCVSHWLHAAMTRLEEANEDVSVWRSVRFLGYLSGLNLILALGTGLYTRWVRTADPALLVVSVLALVVLVAASLLHQAFERLSRNLVHLWFGFLLGLLCFVNTSDLQRNVTEQVANQLLLSNVVLRTLWSLLERVLGCTRYRPAFLTSAERLELAGFAASSLVLLVQKSLSVTVLVVALGTVMVALRMKAILALSNLVCFAVVTAIMFFRSLDISTNPFALACFFSQLICDPLLDVYFSGLSVTERWRPFLLWSGLWRRMSLLPLLLVEVTFMALALRKLSEMDHWYLTIPALVVCVIFWAVCHMVFVITVWGFHTKLSDCQRMCFSQGSEVGSLDKVMASKGMRHFCLISERLLLFTLVSTVMVASLCWQASSSIFLSTFLLILPLESLFHGLFHELGSSLGGTCVGYATVIPTNYCSPDGQPMLLPPDQVLELNRRSTSILNNIQQFFAHHLIESYGCDYSTSGVTLDALQAKIKPFLDLRTADGPRHDTYVIFYSGHTHRSGEWALAGGDFLGLEQILDWWREKNGSFSSRLILLLDCEHCIPWVRDVRSSEGVFVAVQGASYAKASDVELQDQPQLGDFTSQWVDYNCNPNSSVRWAEPGRTVSASYGISKHWSDYTLHLPTGSDVTTHWSVYFPRVTYPVVQLAQWCSGLNTLWLCSTGLRCLRRIKLNWFPPAVLDTGQGFKLVRS</sequence>
<evidence type="ECO:0000256" key="4">
    <source>
        <dbReference type="ARBA" id="ARBA00022989"/>
    </source>
</evidence>
<evidence type="ECO:0000256" key="1">
    <source>
        <dbReference type="ARBA" id="ARBA00004232"/>
    </source>
</evidence>
<feature type="transmembrane region" description="Helical" evidence="8">
    <location>
        <begin position="224"/>
        <end position="247"/>
    </location>
</feature>
<feature type="transmembrane region" description="Helical" evidence="8">
    <location>
        <begin position="360"/>
        <end position="391"/>
    </location>
</feature>
<dbReference type="Ensembl" id="ENSGWIT00000024973.1">
    <property type="protein sequence ID" value="ENSGWIP00000022793.1"/>
    <property type="gene ID" value="ENSGWIG00000012192.1"/>
</dbReference>
<dbReference type="OrthoDB" id="5967342at2759"/>
<dbReference type="Proteomes" id="UP000694680">
    <property type="component" value="Chromosome 6"/>
</dbReference>
<evidence type="ECO:0000256" key="2">
    <source>
        <dbReference type="ARBA" id="ARBA00007329"/>
    </source>
</evidence>
<protein>
    <submittedName>
        <fullName evidence="9">Transmembrane protein 168-like</fullName>
    </submittedName>
</protein>
<dbReference type="CDD" id="cd21494">
    <property type="entry name" value="TMEM168"/>
    <property type="match status" value="1"/>
</dbReference>